<evidence type="ECO:0000313" key="2">
    <source>
        <dbReference type="Proteomes" id="UP000789901"/>
    </source>
</evidence>
<evidence type="ECO:0000313" key="1">
    <source>
        <dbReference type="EMBL" id="CAG8717386.1"/>
    </source>
</evidence>
<feature type="non-terminal residue" evidence="1">
    <location>
        <position position="1"/>
    </location>
</feature>
<dbReference type="Proteomes" id="UP000789901">
    <property type="component" value="Unassembled WGS sequence"/>
</dbReference>
<keyword evidence="2" id="KW-1185">Reference proteome</keyword>
<comment type="caution">
    <text evidence="1">The sequence shown here is derived from an EMBL/GenBank/DDBJ whole genome shotgun (WGS) entry which is preliminary data.</text>
</comment>
<sequence>YANLNFQDCSLYAITNSDFGNVYFDPDLPQFGVPMLFNFSVSGLKPTTTSTSLFFAFFGEDDNVPFDAHIMQVKSNLTELELTGIHIHAPLITSSYTIMVALVDESDYITCITFPRFST</sequence>
<dbReference type="EMBL" id="CAJVQB010008333">
    <property type="protein sequence ID" value="CAG8717386.1"/>
    <property type="molecule type" value="Genomic_DNA"/>
</dbReference>
<accession>A0ABN7V264</accession>
<proteinExistence type="predicted"/>
<organism evidence="1 2">
    <name type="scientific">Gigaspora margarita</name>
    <dbReference type="NCBI Taxonomy" id="4874"/>
    <lineage>
        <taxon>Eukaryota</taxon>
        <taxon>Fungi</taxon>
        <taxon>Fungi incertae sedis</taxon>
        <taxon>Mucoromycota</taxon>
        <taxon>Glomeromycotina</taxon>
        <taxon>Glomeromycetes</taxon>
        <taxon>Diversisporales</taxon>
        <taxon>Gigasporaceae</taxon>
        <taxon>Gigaspora</taxon>
    </lineage>
</organism>
<protein>
    <submittedName>
        <fullName evidence="1">18687_t:CDS:1</fullName>
    </submittedName>
</protein>
<reference evidence="1 2" key="1">
    <citation type="submission" date="2021-06" db="EMBL/GenBank/DDBJ databases">
        <authorList>
            <person name="Kallberg Y."/>
            <person name="Tangrot J."/>
            <person name="Rosling A."/>
        </authorList>
    </citation>
    <scope>NUCLEOTIDE SEQUENCE [LARGE SCALE GENOMIC DNA]</scope>
    <source>
        <strain evidence="1 2">120-4 pot B 10/14</strain>
    </source>
</reference>
<gene>
    <name evidence="1" type="ORF">GMARGA_LOCUS13240</name>
</gene>
<name>A0ABN7V264_GIGMA</name>